<sequence length="455" mass="51487">MGSGRRHETPVGRQSSGGRMSEAKFRPPIMPAAQPSTSTPSPSISAPSETTNPMLTMFDLFQNPTNICTILAVCVLVFVSGVYLIHLIAISYAKRRLHRKAVRKLDEVGVSIIKPVVGTDDNLFFNLESYFKLQYSRYELLFCFNDEADPALKVVEALRARYQDVDVRIFFGGEPVGLNPKINNMMPGYRASKYPLVLISDANIYMRNDALADMVACLEDNVGMVTQLPYSMDRPGFAAHVEQVYFGGAHARIYMAGNALHIVCSTGMSCLMRKGVLEDCGGLPYFGAFLAEDYFFGVEFVRRGWRTVVSHLPALQNGSKTEVSSFHERMCRWMKLRIAMLPHTIILEPAQECFMCCLLGSTALFYLTNSFYYVFSYAVLHMLYWIICDFILINIVQNGAIPFNFLQYLVAWLYRECSTLPVFLKALTNPDIHWRQGTYRLNWGGRIKAYPPSRK</sequence>
<evidence type="ECO:0000256" key="7">
    <source>
        <dbReference type="ARBA" id="ARBA00022676"/>
    </source>
</evidence>
<feature type="transmembrane region" description="Helical" evidence="17">
    <location>
        <begin position="373"/>
        <end position="396"/>
    </location>
</feature>
<evidence type="ECO:0000256" key="3">
    <source>
        <dbReference type="ARBA" id="ARBA00004991"/>
    </source>
</evidence>
<keyword evidence="9 17" id="KW-0812">Transmembrane</keyword>
<dbReference type="InterPro" id="IPR025993">
    <property type="entry name" value="Ceramide_glucosylTrfase"/>
</dbReference>
<evidence type="ECO:0000256" key="2">
    <source>
        <dbReference type="ARBA" id="ARBA00004760"/>
    </source>
</evidence>
<comment type="catalytic activity">
    <reaction evidence="15">
        <text>N-(9Z-octadecenoyl)-sphing-4-enine + UDP-alpha-D-xylose = beta-D-xylosyl-(1&lt;-&gt;1')-N-(9Z-octadecenoyl)-sphing-4-enine + UDP + H(+)</text>
        <dbReference type="Rhea" id="RHEA:70247"/>
        <dbReference type="ChEBI" id="CHEBI:15378"/>
        <dbReference type="ChEBI" id="CHEBI:57632"/>
        <dbReference type="ChEBI" id="CHEBI:58223"/>
        <dbReference type="ChEBI" id="CHEBI:77996"/>
        <dbReference type="ChEBI" id="CHEBI:189081"/>
    </reaction>
    <physiologicalReaction direction="left-to-right" evidence="15">
        <dbReference type="Rhea" id="RHEA:70248"/>
    </physiologicalReaction>
</comment>
<evidence type="ECO:0000313" key="19">
    <source>
        <dbReference type="WBParaSite" id="BXY_1741500.1"/>
    </source>
</evidence>
<dbReference type="InterPro" id="IPR029044">
    <property type="entry name" value="Nucleotide-diphossugar_trans"/>
</dbReference>
<accession>A0A1I7SWI4</accession>
<feature type="compositionally biased region" description="Basic and acidic residues" evidence="16">
    <location>
        <begin position="1"/>
        <end position="10"/>
    </location>
</feature>
<dbReference type="GO" id="GO:0006679">
    <property type="term" value="P:glucosylceramide biosynthetic process"/>
    <property type="evidence" value="ECO:0007669"/>
    <property type="project" value="TreeGrafter"/>
</dbReference>
<evidence type="ECO:0000256" key="4">
    <source>
        <dbReference type="ARBA" id="ARBA00006739"/>
    </source>
</evidence>
<name>A0A1I7SWI4_BURXY</name>
<dbReference type="GO" id="GO:0000139">
    <property type="term" value="C:Golgi membrane"/>
    <property type="evidence" value="ECO:0007669"/>
    <property type="project" value="UniProtKB-SubCell"/>
</dbReference>
<dbReference type="eggNOG" id="KOG2547">
    <property type="taxonomic scope" value="Eukaryota"/>
</dbReference>
<feature type="transmembrane region" description="Helical" evidence="17">
    <location>
        <begin position="70"/>
        <end position="93"/>
    </location>
</feature>
<comment type="subcellular location">
    <subcellularLocation>
        <location evidence="1">Golgi apparatus membrane</location>
        <topology evidence="1">Multi-pass membrane protein</topology>
    </subcellularLocation>
</comment>
<keyword evidence="11" id="KW-0333">Golgi apparatus</keyword>
<comment type="pathway">
    <text evidence="2">Lipid metabolism; sphingolipid metabolism.</text>
</comment>
<evidence type="ECO:0000256" key="11">
    <source>
        <dbReference type="ARBA" id="ARBA00023034"/>
    </source>
</evidence>
<keyword evidence="12" id="KW-0443">Lipid metabolism</keyword>
<comment type="pathway">
    <text evidence="3">Sphingolipid metabolism.</text>
</comment>
<proteinExistence type="inferred from homology"/>
<dbReference type="CDD" id="cd02520">
    <property type="entry name" value="Glucosylceramide_synthase"/>
    <property type="match status" value="1"/>
</dbReference>
<dbReference type="GO" id="GO:0008120">
    <property type="term" value="F:ceramide glucosyltransferase activity"/>
    <property type="evidence" value="ECO:0007669"/>
    <property type="project" value="UniProtKB-EC"/>
</dbReference>
<dbReference type="FunFam" id="3.90.550.10:FF:000041">
    <property type="entry name" value="UDP-glucose ceramide glucosyltransferase"/>
    <property type="match status" value="1"/>
</dbReference>
<evidence type="ECO:0000256" key="6">
    <source>
        <dbReference type="ARBA" id="ARBA00022516"/>
    </source>
</evidence>
<dbReference type="Proteomes" id="UP000095284">
    <property type="component" value="Unplaced"/>
</dbReference>
<evidence type="ECO:0000256" key="16">
    <source>
        <dbReference type="SAM" id="MobiDB-lite"/>
    </source>
</evidence>
<keyword evidence="10 17" id="KW-1133">Transmembrane helix</keyword>
<dbReference type="PANTHER" id="PTHR12726">
    <property type="entry name" value="CERAMIDE GLUCOSYLTRANSFERASE"/>
    <property type="match status" value="1"/>
</dbReference>
<comment type="catalytic activity">
    <reaction evidence="14">
        <text>UDP-alpha-D-xylose + an N-acylsphing-4-enine = a beta-D-xylosyl-(1&lt;-&gt;1')-N-acylsphing-4-enine + UDP + H(+)</text>
        <dbReference type="Rhea" id="RHEA:70243"/>
        <dbReference type="ChEBI" id="CHEBI:15378"/>
        <dbReference type="ChEBI" id="CHEBI:52639"/>
        <dbReference type="ChEBI" id="CHEBI:57632"/>
        <dbReference type="ChEBI" id="CHEBI:58223"/>
        <dbReference type="ChEBI" id="CHEBI:189068"/>
    </reaction>
    <physiologicalReaction direction="left-to-right" evidence="14">
        <dbReference type="Rhea" id="RHEA:70244"/>
    </physiologicalReaction>
</comment>
<dbReference type="EC" id="2.4.1.80" evidence="5"/>
<protein>
    <recommendedName>
        <fullName evidence="5">ceramide glucosyltransferase</fullName>
        <ecNumber evidence="5">2.4.1.80</ecNumber>
    </recommendedName>
</protein>
<keyword evidence="13 17" id="KW-0472">Membrane</keyword>
<evidence type="ECO:0000256" key="9">
    <source>
        <dbReference type="ARBA" id="ARBA00022692"/>
    </source>
</evidence>
<evidence type="ECO:0000313" key="18">
    <source>
        <dbReference type="Proteomes" id="UP000095284"/>
    </source>
</evidence>
<evidence type="ECO:0000256" key="17">
    <source>
        <dbReference type="SAM" id="Phobius"/>
    </source>
</evidence>
<feature type="compositionally biased region" description="Low complexity" evidence="16">
    <location>
        <begin position="31"/>
        <end position="48"/>
    </location>
</feature>
<dbReference type="SUPFAM" id="SSF53448">
    <property type="entry name" value="Nucleotide-diphospho-sugar transferases"/>
    <property type="match status" value="1"/>
</dbReference>
<dbReference type="UniPathway" id="UPA00222"/>
<dbReference type="WBParaSite" id="BXY_1741500.1">
    <property type="protein sequence ID" value="BXY_1741500.1"/>
    <property type="gene ID" value="BXY_1741500"/>
</dbReference>
<evidence type="ECO:0000256" key="1">
    <source>
        <dbReference type="ARBA" id="ARBA00004653"/>
    </source>
</evidence>
<dbReference type="AlphaFoldDB" id="A0A1I7SWI4"/>
<keyword evidence="8" id="KW-0808">Transferase</keyword>
<keyword evidence="6" id="KW-0444">Lipid biosynthesis</keyword>
<evidence type="ECO:0000256" key="15">
    <source>
        <dbReference type="ARBA" id="ARBA00048104"/>
    </source>
</evidence>
<evidence type="ECO:0000256" key="8">
    <source>
        <dbReference type="ARBA" id="ARBA00022679"/>
    </source>
</evidence>
<feature type="region of interest" description="Disordered" evidence="16">
    <location>
        <begin position="1"/>
        <end position="48"/>
    </location>
</feature>
<comment type="similarity">
    <text evidence="4">Belongs to the glycosyltransferase 2 family.</text>
</comment>
<evidence type="ECO:0000256" key="12">
    <source>
        <dbReference type="ARBA" id="ARBA00023098"/>
    </source>
</evidence>
<dbReference type="Pfam" id="PF13506">
    <property type="entry name" value="Glyco_transf_21"/>
    <property type="match status" value="1"/>
</dbReference>
<organism evidence="18 19">
    <name type="scientific">Bursaphelenchus xylophilus</name>
    <name type="common">Pinewood nematode worm</name>
    <name type="synonym">Aphelenchoides xylophilus</name>
    <dbReference type="NCBI Taxonomy" id="6326"/>
    <lineage>
        <taxon>Eukaryota</taxon>
        <taxon>Metazoa</taxon>
        <taxon>Ecdysozoa</taxon>
        <taxon>Nematoda</taxon>
        <taxon>Chromadorea</taxon>
        <taxon>Rhabditida</taxon>
        <taxon>Tylenchina</taxon>
        <taxon>Tylenchomorpha</taxon>
        <taxon>Aphelenchoidea</taxon>
        <taxon>Aphelenchoididae</taxon>
        <taxon>Bursaphelenchus</taxon>
    </lineage>
</organism>
<dbReference type="Gene3D" id="3.90.550.10">
    <property type="entry name" value="Spore Coat Polysaccharide Biosynthesis Protein SpsA, Chain A"/>
    <property type="match status" value="1"/>
</dbReference>
<reference evidence="19" key="1">
    <citation type="submission" date="2016-11" db="UniProtKB">
        <authorList>
            <consortium name="WormBaseParasite"/>
        </authorList>
    </citation>
    <scope>IDENTIFICATION</scope>
</reference>
<evidence type="ECO:0000256" key="10">
    <source>
        <dbReference type="ARBA" id="ARBA00022989"/>
    </source>
</evidence>
<dbReference type="PANTHER" id="PTHR12726:SF0">
    <property type="entry name" value="CERAMIDE GLUCOSYLTRANSFERASE"/>
    <property type="match status" value="1"/>
</dbReference>
<keyword evidence="7" id="KW-0328">Glycosyltransferase</keyword>
<evidence type="ECO:0000256" key="13">
    <source>
        <dbReference type="ARBA" id="ARBA00023136"/>
    </source>
</evidence>
<evidence type="ECO:0000256" key="14">
    <source>
        <dbReference type="ARBA" id="ARBA00047869"/>
    </source>
</evidence>
<evidence type="ECO:0000256" key="5">
    <source>
        <dbReference type="ARBA" id="ARBA00012699"/>
    </source>
</evidence>